<dbReference type="PANTHER" id="PTHR18919:SF139">
    <property type="entry name" value="THIOLASE-LIKE PROTEIN TYPE 1 ADDITIONAL C-TERMINAL DOMAIN-CONTAINING PROTEIN"/>
    <property type="match status" value="1"/>
</dbReference>
<proteinExistence type="inferred from homology"/>
<dbReference type="Gene3D" id="2.40.50.840">
    <property type="match status" value="1"/>
</dbReference>
<dbReference type="Pfam" id="PF18313">
    <property type="entry name" value="TLP1_add_C"/>
    <property type="match status" value="1"/>
</dbReference>
<dbReference type="InterPro" id="IPR040771">
    <property type="entry name" value="TLP1_add_C"/>
</dbReference>
<feature type="domain" description="Thiolase-like protein type 1 additional C-terminal" evidence="4">
    <location>
        <begin position="428"/>
        <end position="470"/>
    </location>
</feature>
<dbReference type="SUPFAM" id="SSF53901">
    <property type="entry name" value="Thiolase-like"/>
    <property type="match status" value="1"/>
</dbReference>
<gene>
    <name evidence="5" type="ORF">GCM10020369_63940</name>
</gene>
<dbReference type="Gene3D" id="3.40.47.10">
    <property type="match status" value="1"/>
</dbReference>
<evidence type="ECO:0000256" key="3">
    <source>
        <dbReference type="ARBA" id="ARBA00023315"/>
    </source>
</evidence>
<sequence>MDDHRLPVLVGVGQVRANRKRVVAEAREPLALILEALDVAAADASAPGLLAAADAIYTVRVASWAYDDLSRVVADGVEATPRHRVDSPIGGQWPVRLLDQAATRIAAGESSVALLVGGEAAASAAALHKAGVDPVTDLGWSARPGGPAPIDAADLGSPAMQAAGLLLPTRVYPLYENRLQADLGLTPTENAEWSARLYADLSAVAATNPIAWNTEALDPAAVGTVTAKNRLVCEPYPLSMNALPFVDQAAAVIVTSLAAARAAGVPAEKIVHLNAAAGVDDIGDVLARPKLGRSTALADALTGALDRASVSAADLDLVDIYSCFPIVPKLAGLALGLPRDAVLSVTGGHSSFGGPLNSYSLHALARAVERIRRGDRLALVHANGGFLTYQHAVVLGSTPTGFASGPVQARTGGLSVADAGQLGDVDLVVETATVEHDRDGAPRQAFVVVSTEDGVRAAIATPSGDPAAAATWSLDALPPGTATHTGRRVHLRSADGVPTLVVGG</sequence>
<evidence type="ECO:0000256" key="1">
    <source>
        <dbReference type="ARBA" id="ARBA00010982"/>
    </source>
</evidence>
<evidence type="ECO:0000256" key="2">
    <source>
        <dbReference type="ARBA" id="ARBA00022679"/>
    </source>
</evidence>
<reference evidence="6" key="1">
    <citation type="journal article" date="2019" name="Int. J. Syst. Evol. Microbiol.">
        <title>The Global Catalogue of Microorganisms (GCM) 10K type strain sequencing project: providing services to taxonomists for standard genome sequencing and annotation.</title>
        <authorList>
            <consortium name="The Broad Institute Genomics Platform"/>
            <consortium name="The Broad Institute Genome Sequencing Center for Infectious Disease"/>
            <person name="Wu L."/>
            <person name="Ma J."/>
        </authorList>
    </citation>
    <scope>NUCLEOTIDE SEQUENCE [LARGE SCALE GENOMIC DNA]</scope>
    <source>
        <strain evidence="6">JCM 9458</strain>
    </source>
</reference>
<keyword evidence="3" id="KW-0012">Acyltransferase</keyword>
<comment type="caution">
    <text evidence="5">The sequence shown here is derived from an EMBL/GenBank/DDBJ whole genome shotgun (WGS) entry which is preliminary data.</text>
</comment>
<dbReference type="InterPro" id="IPR016039">
    <property type="entry name" value="Thiolase-like"/>
</dbReference>
<comment type="similarity">
    <text evidence="1">Belongs to the thiolase-like superfamily. Thiolase family.</text>
</comment>
<accession>A0ABP6T8G7</accession>
<keyword evidence="2" id="KW-0808">Transferase</keyword>
<organism evidence="5 6">
    <name type="scientific">Cryptosporangium minutisporangium</name>
    <dbReference type="NCBI Taxonomy" id="113569"/>
    <lineage>
        <taxon>Bacteria</taxon>
        <taxon>Bacillati</taxon>
        <taxon>Actinomycetota</taxon>
        <taxon>Actinomycetes</taxon>
        <taxon>Cryptosporangiales</taxon>
        <taxon>Cryptosporangiaceae</taxon>
        <taxon>Cryptosporangium</taxon>
    </lineage>
</organism>
<protein>
    <submittedName>
        <fullName evidence="5">Acetyl-CoA acetyltransferase</fullName>
    </submittedName>
</protein>
<evidence type="ECO:0000259" key="4">
    <source>
        <dbReference type="Pfam" id="PF18313"/>
    </source>
</evidence>
<evidence type="ECO:0000313" key="6">
    <source>
        <dbReference type="Proteomes" id="UP001501676"/>
    </source>
</evidence>
<dbReference type="EMBL" id="BAAAYN010000044">
    <property type="protein sequence ID" value="GAA3394458.1"/>
    <property type="molecule type" value="Genomic_DNA"/>
</dbReference>
<dbReference type="PANTHER" id="PTHR18919">
    <property type="entry name" value="ACETYL-COA C-ACYLTRANSFERASE"/>
    <property type="match status" value="1"/>
</dbReference>
<name>A0ABP6T8G7_9ACTN</name>
<dbReference type="RefSeq" id="WP_345731970.1">
    <property type="nucleotide sequence ID" value="NZ_BAAAYN010000044.1"/>
</dbReference>
<keyword evidence="6" id="KW-1185">Reference proteome</keyword>
<evidence type="ECO:0000313" key="5">
    <source>
        <dbReference type="EMBL" id="GAA3394458.1"/>
    </source>
</evidence>
<dbReference type="Proteomes" id="UP001501676">
    <property type="component" value="Unassembled WGS sequence"/>
</dbReference>